<dbReference type="Proteomes" id="UP000231637">
    <property type="component" value="Chromosome"/>
</dbReference>
<dbReference type="EMBL" id="CP018800">
    <property type="protein sequence ID" value="ATX81430.1"/>
    <property type="molecule type" value="Genomic_DNA"/>
</dbReference>
<evidence type="ECO:0000256" key="2">
    <source>
        <dbReference type="ARBA" id="ARBA00022679"/>
    </source>
</evidence>
<feature type="domain" description="Glycosyltransferase subfamily 4-like N-terminal" evidence="4">
    <location>
        <begin position="13"/>
        <end position="159"/>
    </location>
</feature>
<name>A0A2K8L273_9PROT</name>
<gene>
    <name evidence="5" type="ORF">Ga0123462_0559</name>
</gene>
<keyword evidence="1" id="KW-0328">Glycosyltransferase</keyword>
<dbReference type="GO" id="GO:0016757">
    <property type="term" value="F:glycosyltransferase activity"/>
    <property type="evidence" value="ECO:0007669"/>
    <property type="project" value="UniProtKB-KW"/>
</dbReference>
<evidence type="ECO:0000259" key="4">
    <source>
        <dbReference type="Pfam" id="PF13439"/>
    </source>
</evidence>
<accession>A0A2K8L273</accession>
<proteinExistence type="predicted"/>
<sequence>MRVLQVVKTVDGARWAVDQVRELVSHGIEVHVVLPSMHGRFIEQWRQTGAQLHELAMDLPVRRPWKLSGLLRSVRRLVETVRPDVIHSHFFGTSLVLRYALGSEHTTPRIFQVPGPLHLEHTLFRNWELSTAGSSDFWIGSSRCIIDHYLKAGIDRERLFLSYYGNCLQPVRSKRGALRSRLGIGHDVKVIGNINYLYPPKRHLGQSRGLKRHEDVIEALGRVLSARDDVVGLLIGSQWGGGHSYEERLKKMADRIGGGRILMPGHMASEEVLAAWEDFDLAVHVPASENCGGVVEPLQAGIPVIAARVGGLPEVVIDGVTGLLVDGGDIDQLAEAMNRTLDHPDELRVMARRGQKLVTHMFDVHRTAAEVVGIYRHLLEGSEAPAFFDSNAYAREMVA</sequence>
<dbReference type="CDD" id="cd03801">
    <property type="entry name" value="GT4_PimA-like"/>
    <property type="match status" value="1"/>
</dbReference>
<protein>
    <submittedName>
        <fullName evidence="5">Glycosyltransferase involved in cell wall bisynthesis</fullName>
    </submittedName>
</protein>
<dbReference type="Gene3D" id="3.40.50.2000">
    <property type="entry name" value="Glycogen Phosphorylase B"/>
    <property type="match status" value="2"/>
</dbReference>
<evidence type="ECO:0000313" key="5">
    <source>
        <dbReference type="EMBL" id="ATX81430.1"/>
    </source>
</evidence>
<evidence type="ECO:0000256" key="1">
    <source>
        <dbReference type="ARBA" id="ARBA00022676"/>
    </source>
</evidence>
<dbReference type="RefSeq" id="WP_198507376.1">
    <property type="nucleotide sequence ID" value="NZ_CP018800.1"/>
</dbReference>
<dbReference type="KEGG" id="mfn:Ga0123462_0559"/>
<evidence type="ECO:0000259" key="3">
    <source>
        <dbReference type="Pfam" id="PF00534"/>
    </source>
</evidence>
<dbReference type="Pfam" id="PF13439">
    <property type="entry name" value="Glyco_transf_4"/>
    <property type="match status" value="1"/>
</dbReference>
<keyword evidence="6" id="KW-1185">Reference proteome</keyword>
<dbReference type="SUPFAM" id="SSF53756">
    <property type="entry name" value="UDP-Glycosyltransferase/glycogen phosphorylase"/>
    <property type="match status" value="1"/>
</dbReference>
<keyword evidence="2 5" id="KW-0808">Transferase</keyword>
<evidence type="ECO:0000313" key="6">
    <source>
        <dbReference type="Proteomes" id="UP000231637"/>
    </source>
</evidence>
<organism evidence="5 6">
    <name type="scientific">Mariprofundus ferrinatatus</name>
    <dbReference type="NCBI Taxonomy" id="1921087"/>
    <lineage>
        <taxon>Bacteria</taxon>
        <taxon>Pseudomonadati</taxon>
        <taxon>Pseudomonadota</taxon>
        <taxon>Candidatius Mariprofundia</taxon>
        <taxon>Mariprofundales</taxon>
        <taxon>Mariprofundaceae</taxon>
        <taxon>Mariprofundus</taxon>
    </lineage>
</organism>
<reference evidence="5 6" key="1">
    <citation type="submission" date="2016-12" db="EMBL/GenBank/DDBJ databases">
        <title>Isolation and genomic insights into novel planktonic Zetaproteobacteria from stratified waters of the Chesapeake Bay.</title>
        <authorList>
            <person name="McAllister S.M."/>
            <person name="Kato S."/>
            <person name="Chan C.S."/>
            <person name="Chiu B.K."/>
            <person name="Field E.K."/>
        </authorList>
    </citation>
    <scope>NUCLEOTIDE SEQUENCE [LARGE SCALE GENOMIC DNA]</scope>
    <source>
        <strain evidence="5 6">CP-8</strain>
    </source>
</reference>
<dbReference type="Pfam" id="PF00534">
    <property type="entry name" value="Glycos_transf_1"/>
    <property type="match status" value="1"/>
</dbReference>
<dbReference type="InterPro" id="IPR028098">
    <property type="entry name" value="Glyco_trans_4-like_N"/>
</dbReference>
<feature type="domain" description="Glycosyl transferase family 1" evidence="3">
    <location>
        <begin position="208"/>
        <end position="356"/>
    </location>
</feature>
<dbReference type="AlphaFoldDB" id="A0A2K8L273"/>
<dbReference type="PANTHER" id="PTHR12526">
    <property type="entry name" value="GLYCOSYLTRANSFERASE"/>
    <property type="match status" value="1"/>
</dbReference>
<dbReference type="PANTHER" id="PTHR12526:SF510">
    <property type="entry name" value="D-INOSITOL 3-PHOSPHATE GLYCOSYLTRANSFERASE"/>
    <property type="match status" value="1"/>
</dbReference>
<dbReference type="InterPro" id="IPR001296">
    <property type="entry name" value="Glyco_trans_1"/>
</dbReference>